<evidence type="ECO:0000313" key="3">
    <source>
        <dbReference type="Proteomes" id="UP000177057"/>
    </source>
</evidence>
<feature type="region of interest" description="Disordered" evidence="1">
    <location>
        <begin position="128"/>
        <end position="150"/>
    </location>
</feature>
<dbReference type="STRING" id="1797794.A3H40_02110"/>
<dbReference type="EMBL" id="MFDV01000011">
    <property type="protein sequence ID" value="OGE72140.1"/>
    <property type="molecule type" value="Genomic_DNA"/>
</dbReference>
<dbReference type="AlphaFoldDB" id="A0A1F5N3U9"/>
<protein>
    <submittedName>
        <fullName evidence="2">Uncharacterized protein</fullName>
    </submittedName>
</protein>
<gene>
    <name evidence="2" type="ORF">A3H40_02110</name>
</gene>
<sequence length="215" mass="24811">MRTLNNSLLRKLNGYYKSPKAKFLLIKERRLTSEEFLLYEFGIAIASWDPNRPEIYGIFSAPNIQIAEILGWKRDSSVSRYKKRLIEKGFFIEEPAGIRLLGFEKWQIKKWDKKPEESATLQDEVAKVQKQSAKTQENQPQINNSSLGSYKDSIDSKLNNSEALADDELEEISYQLDHPQLQKSAPLEKLIGEMHASEQLLICKSIFGEGTRWQD</sequence>
<reference evidence="2 3" key="1">
    <citation type="journal article" date="2016" name="Nat. Commun.">
        <title>Thousands of microbial genomes shed light on interconnected biogeochemical processes in an aquifer system.</title>
        <authorList>
            <person name="Anantharaman K."/>
            <person name="Brown C.T."/>
            <person name="Hug L.A."/>
            <person name="Sharon I."/>
            <person name="Castelle C.J."/>
            <person name="Probst A.J."/>
            <person name="Thomas B.C."/>
            <person name="Singh A."/>
            <person name="Wilkins M.J."/>
            <person name="Karaoz U."/>
            <person name="Brodie E.L."/>
            <person name="Williams K.H."/>
            <person name="Hubbard S.S."/>
            <person name="Banfield J.F."/>
        </authorList>
    </citation>
    <scope>NUCLEOTIDE SEQUENCE [LARGE SCALE GENOMIC DNA]</scope>
</reference>
<accession>A0A1F5N3U9</accession>
<feature type="compositionally biased region" description="Polar residues" evidence="1">
    <location>
        <begin position="129"/>
        <end position="148"/>
    </location>
</feature>
<proteinExistence type="predicted"/>
<name>A0A1F5N3U9_9BACT</name>
<evidence type="ECO:0000313" key="2">
    <source>
        <dbReference type="EMBL" id="OGE72140.1"/>
    </source>
</evidence>
<comment type="caution">
    <text evidence="2">The sequence shown here is derived from an EMBL/GenBank/DDBJ whole genome shotgun (WGS) entry which is preliminary data.</text>
</comment>
<dbReference type="Proteomes" id="UP000177057">
    <property type="component" value="Unassembled WGS sequence"/>
</dbReference>
<organism evidence="2 3">
    <name type="scientific">Candidatus Daviesbacteria bacterium RIFCSPLOWO2_02_FULL_38_15</name>
    <dbReference type="NCBI Taxonomy" id="1797794"/>
    <lineage>
        <taxon>Bacteria</taxon>
        <taxon>Candidatus Daviesiibacteriota</taxon>
    </lineage>
</organism>
<evidence type="ECO:0000256" key="1">
    <source>
        <dbReference type="SAM" id="MobiDB-lite"/>
    </source>
</evidence>